<evidence type="ECO:0000259" key="4">
    <source>
        <dbReference type="Pfam" id="PF07687"/>
    </source>
</evidence>
<evidence type="ECO:0000256" key="2">
    <source>
        <dbReference type="ARBA" id="ARBA00022723"/>
    </source>
</evidence>
<dbReference type="EMBL" id="CABFNQ020000740">
    <property type="protein sequence ID" value="CAH0030419.1"/>
    <property type="molecule type" value="Genomic_DNA"/>
</dbReference>
<dbReference type="InterPro" id="IPR002933">
    <property type="entry name" value="Peptidase_M20"/>
</dbReference>
<proteinExistence type="inferred from homology"/>
<dbReference type="GO" id="GO:0016787">
    <property type="term" value="F:hydrolase activity"/>
    <property type="evidence" value="ECO:0007669"/>
    <property type="project" value="UniProtKB-KW"/>
</dbReference>
<accession>A0A9N9YSZ7</accession>
<evidence type="ECO:0000256" key="1">
    <source>
        <dbReference type="ARBA" id="ARBA00006247"/>
    </source>
</evidence>
<evidence type="ECO:0000256" key="3">
    <source>
        <dbReference type="ARBA" id="ARBA00022801"/>
    </source>
</evidence>
<dbReference type="SUPFAM" id="SSF55031">
    <property type="entry name" value="Bacterial exopeptidase dimerisation domain"/>
    <property type="match status" value="1"/>
</dbReference>
<dbReference type="InterPro" id="IPR036264">
    <property type="entry name" value="Bact_exopeptidase_dim_dom"/>
</dbReference>
<comment type="caution">
    <text evidence="5">The sequence shown here is derived from an EMBL/GenBank/DDBJ whole genome shotgun (WGS) entry which is preliminary data.</text>
</comment>
<dbReference type="CDD" id="cd05652">
    <property type="entry name" value="M20_ArgE_DapE-like_fungal"/>
    <property type="match status" value="1"/>
</dbReference>
<keyword evidence="3" id="KW-0378">Hydrolase</keyword>
<dbReference type="Pfam" id="PF07687">
    <property type="entry name" value="M20_dimer"/>
    <property type="match status" value="1"/>
</dbReference>
<dbReference type="OrthoDB" id="3064516at2759"/>
<keyword evidence="6" id="KW-1185">Reference proteome</keyword>
<feature type="domain" description="Peptidase M20 dimerisation" evidence="4">
    <location>
        <begin position="162"/>
        <end position="260"/>
    </location>
</feature>
<dbReference type="AlphaFoldDB" id="A0A9N9YSZ7"/>
<sequence>MTDKPVVTLLQQLMEIPSTSEEENKVGVFLAKYLQDLGYTVELIPIAPDSDRCNVYAYLGSARKARTCLSSHMDTVPPHIDFRREGDVIYGRGACDDKGPLAAQVIALEELRAEGAVKEGDASLLFVVGEEKGGVGMFAANDMDLSWEAIMFGEPTESKLVVGHKGHFVFELHVKGFAAHSGYPDKGKSAISILVALLSELETLDLPRSELLGPSTFHCAKINGGEAFNIIAAEASATCAVRIATSLEDIQKKVAGVISKYPDVSMKQLFGYSETLLDYDIEGLDSMPVAYGTDVPRLKGDHKRYLYGPGSIQDAHGVNEKVTIPDLVEAVAVYKRLVKTCLARQ</sequence>
<evidence type="ECO:0000313" key="6">
    <source>
        <dbReference type="Proteomes" id="UP000696573"/>
    </source>
</evidence>
<protein>
    <recommendedName>
        <fullName evidence="4">Peptidase M20 dimerisation domain-containing protein</fullName>
    </recommendedName>
</protein>
<dbReference type="GO" id="GO:0046872">
    <property type="term" value="F:metal ion binding"/>
    <property type="evidence" value="ECO:0007669"/>
    <property type="project" value="UniProtKB-KW"/>
</dbReference>
<name>A0A9N9YSZ7_9HYPO</name>
<dbReference type="PANTHER" id="PTHR43808">
    <property type="entry name" value="ACETYLORNITHINE DEACETYLASE"/>
    <property type="match status" value="1"/>
</dbReference>
<gene>
    <name evidence="5" type="ORF">CRHIZ90672A_00003408</name>
</gene>
<keyword evidence="2" id="KW-0479">Metal-binding</keyword>
<dbReference type="Proteomes" id="UP000696573">
    <property type="component" value="Unassembled WGS sequence"/>
</dbReference>
<comment type="similarity">
    <text evidence="1">Belongs to the peptidase M20A family.</text>
</comment>
<dbReference type="InterPro" id="IPR011650">
    <property type="entry name" value="Peptidase_M20_dimer"/>
</dbReference>
<dbReference type="SUPFAM" id="SSF53187">
    <property type="entry name" value="Zn-dependent exopeptidases"/>
    <property type="match status" value="1"/>
</dbReference>
<dbReference type="Pfam" id="PF01546">
    <property type="entry name" value="Peptidase_M20"/>
    <property type="match status" value="1"/>
</dbReference>
<dbReference type="Gene3D" id="3.30.70.360">
    <property type="match status" value="1"/>
</dbReference>
<organism evidence="5 6">
    <name type="scientific">Clonostachys rhizophaga</name>
    <dbReference type="NCBI Taxonomy" id="160324"/>
    <lineage>
        <taxon>Eukaryota</taxon>
        <taxon>Fungi</taxon>
        <taxon>Dikarya</taxon>
        <taxon>Ascomycota</taxon>
        <taxon>Pezizomycotina</taxon>
        <taxon>Sordariomycetes</taxon>
        <taxon>Hypocreomycetidae</taxon>
        <taxon>Hypocreales</taxon>
        <taxon>Bionectriaceae</taxon>
        <taxon>Clonostachys</taxon>
    </lineage>
</organism>
<dbReference type="Gene3D" id="3.40.630.10">
    <property type="entry name" value="Zn peptidases"/>
    <property type="match status" value="1"/>
</dbReference>
<dbReference type="InterPro" id="IPR050072">
    <property type="entry name" value="Peptidase_M20A"/>
</dbReference>
<dbReference type="PANTHER" id="PTHR43808:SF14">
    <property type="entry name" value="PUTATIVE-RELATED"/>
    <property type="match status" value="1"/>
</dbReference>
<reference evidence="5" key="1">
    <citation type="submission" date="2021-10" db="EMBL/GenBank/DDBJ databases">
        <authorList>
            <person name="Piombo E."/>
        </authorList>
    </citation>
    <scope>NUCLEOTIDE SEQUENCE</scope>
</reference>
<evidence type="ECO:0000313" key="5">
    <source>
        <dbReference type="EMBL" id="CAH0030419.1"/>
    </source>
</evidence>